<reference evidence="3" key="1">
    <citation type="submission" date="2021-02" db="EMBL/GenBank/DDBJ databases">
        <authorList>
            <person name="Nowell W R."/>
        </authorList>
    </citation>
    <scope>NUCLEOTIDE SEQUENCE</scope>
</reference>
<dbReference type="Proteomes" id="UP000663854">
    <property type="component" value="Unassembled WGS sequence"/>
</dbReference>
<evidence type="ECO:0000313" key="2">
    <source>
        <dbReference type="EMBL" id="CAF1389546.1"/>
    </source>
</evidence>
<organism evidence="3 4">
    <name type="scientific">Rotaria sordida</name>
    <dbReference type="NCBI Taxonomy" id="392033"/>
    <lineage>
        <taxon>Eukaryota</taxon>
        <taxon>Metazoa</taxon>
        <taxon>Spiralia</taxon>
        <taxon>Gnathifera</taxon>
        <taxon>Rotifera</taxon>
        <taxon>Eurotatoria</taxon>
        <taxon>Bdelloidea</taxon>
        <taxon>Philodinida</taxon>
        <taxon>Philodinidae</taxon>
        <taxon>Rotaria</taxon>
    </lineage>
</organism>
<proteinExistence type="predicted"/>
<name>A0A816CFM1_9BILA</name>
<dbReference type="AlphaFoldDB" id="A0A816CFM1"/>
<feature type="compositionally biased region" description="Acidic residues" evidence="1">
    <location>
        <begin position="167"/>
        <end position="180"/>
    </location>
</feature>
<keyword evidence="4" id="KW-1185">Reference proteome</keyword>
<sequence>NKNQTLALFTSNQLDNIKTVSSTDDTFFAKNLTTEKLLKQTGTNADVFTTCIQHILKREAMQSIQQASKHRTMNFEELTNSNQQFIPSVPIPILLSPSSSKTSSTNDTTDIKERQRILQQDPLLVCRALTLLARQSLDFFCSKYSNCIKAMTAAPTPPPASSTINPNDEDEDTRMDDEPLENPASSDETTNTDQENEEETRTMSSSIPKIDEDDDRERRLFINKTNNNIILTFFMLLFQLEKRNMFLTLHPDRPHLCISNQYHRLRNTLVISKLFLIPILAFHFQFNHPNKYLLYYLDTLSQ</sequence>
<evidence type="ECO:0000256" key="1">
    <source>
        <dbReference type="SAM" id="MobiDB-lite"/>
    </source>
</evidence>
<dbReference type="Proteomes" id="UP000663870">
    <property type="component" value="Unassembled WGS sequence"/>
</dbReference>
<protein>
    <submittedName>
        <fullName evidence="3">Uncharacterized protein</fullName>
    </submittedName>
</protein>
<dbReference type="EMBL" id="CAJNOH010005107">
    <property type="protein sequence ID" value="CAF1389546.1"/>
    <property type="molecule type" value="Genomic_DNA"/>
</dbReference>
<accession>A0A816CFM1</accession>
<feature type="region of interest" description="Disordered" evidence="1">
    <location>
        <begin position="152"/>
        <end position="210"/>
    </location>
</feature>
<comment type="caution">
    <text evidence="3">The sequence shown here is derived from an EMBL/GenBank/DDBJ whole genome shotgun (WGS) entry which is preliminary data.</text>
</comment>
<evidence type="ECO:0000313" key="3">
    <source>
        <dbReference type="EMBL" id="CAF1619719.1"/>
    </source>
</evidence>
<gene>
    <name evidence="3" type="ORF">JXQ802_LOCUS50441</name>
    <name evidence="2" type="ORF">PYM288_LOCUS34267</name>
</gene>
<dbReference type="EMBL" id="CAJNOL010006594">
    <property type="protein sequence ID" value="CAF1619719.1"/>
    <property type="molecule type" value="Genomic_DNA"/>
</dbReference>
<evidence type="ECO:0000313" key="4">
    <source>
        <dbReference type="Proteomes" id="UP000663870"/>
    </source>
</evidence>
<feature type="non-terminal residue" evidence="3">
    <location>
        <position position="302"/>
    </location>
</feature>